<feature type="compositionally biased region" description="Basic and acidic residues" evidence="7">
    <location>
        <begin position="37"/>
        <end position="52"/>
    </location>
</feature>
<dbReference type="Gene3D" id="1.20.5.170">
    <property type="match status" value="1"/>
</dbReference>
<evidence type="ECO:0000256" key="3">
    <source>
        <dbReference type="ARBA" id="ARBA00023125"/>
    </source>
</evidence>
<feature type="region of interest" description="Disordered" evidence="7">
    <location>
        <begin position="37"/>
        <end position="73"/>
    </location>
</feature>
<dbReference type="PROSITE" id="PS50217">
    <property type="entry name" value="BZIP"/>
    <property type="match status" value="1"/>
</dbReference>
<dbReference type="EMBL" id="JAFIQS010000001">
    <property type="protein sequence ID" value="KAG5174488.1"/>
    <property type="molecule type" value="Genomic_DNA"/>
</dbReference>
<keyword evidence="4" id="KW-0804">Transcription</keyword>
<keyword evidence="5" id="KW-0539">Nucleus</keyword>
<reference evidence="9" key="1">
    <citation type="submission" date="2021-02" db="EMBL/GenBank/DDBJ databases">
        <title>Psilocybe cubensis genome.</title>
        <authorList>
            <person name="Mckernan K.J."/>
            <person name="Crawford S."/>
            <person name="Trippe A."/>
            <person name="Kane L.T."/>
            <person name="Mclaughlin S."/>
        </authorList>
    </citation>
    <scope>NUCLEOTIDE SEQUENCE [LARGE SCALE GENOMIC DNA]</scope>
    <source>
        <strain evidence="9">MGC-MH-2018</strain>
    </source>
</reference>
<dbReference type="Pfam" id="PF07716">
    <property type="entry name" value="bZIP_2"/>
    <property type="match status" value="1"/>
</dbReference>
<evidence type="ECO:0000256" key="7">
    <source>
        <dbReference type="SAM" id="MobiDB-lite"/>
    </source>
</evidence>
<keyword evidence="2" id="KW-0805">Transcription regulation</keyword>
<feature type="region of interest" description="Disordered" evidence="7">
    <location>
        <begin position="305"/>
        <end position="356"/>
    </location>
</feature>
<dbReference type="AlphaFoldDB" id="A0A8H7Y840"/>
<dbReference type="GO" id="GO:0000977">
    <property type="term" value="F:RNA polymerase II transcription regulatory region sequence-specific DNA binding"/>
    <property type="evidence" value="ECO:0007669"/>
    <property type="project" value="TreeGrafter"/>
</dbReference>
<comment type="subcellular location">
    <subcellularLocation>
        <location evidence="1">Nucleus</location>
    </subcellularLocation>
</comment>
<feature type="compositionally biased region" description="Low complexity" evidence="7">
    <location>
        <begin position="53"/>
        <end position="62"/>
    </location>
</feature>
<dbReference type="PANTHER" id="PTHR13044:SF14">
    <property type="entry name" value="CRYPTOCEPHAL, ISOFORM A"/>
    <property type="match status" value="1"/>
</dbReference>
<evidence type="ECO:0000313" key="9">
    <source>
        <dbReference type="EMBL" id="KAG5174488.1"/>
    </source>
</evidence>
<evidence type="ECO:0000256" key="4">
    <source>
        <dbReference type="ARBA" id="ARBA00023163"/>
    </source>
</evidence>
<feature type="compositionally biased region" description="Basic and acidic residues" evidence="7">
    <location>
        <begin position="321"/>
        <end position="342"/>
    </location>
</feature>
<dbReference type="InterPro" id="IPR046347">
    <property type="entry name" value="bZIP_sf"/>
</dbReference>
<evidence type="ECO:0000256" key="2">
    <source>
        <dbReference type="ARBA" id="ARBA00023015"/>
    </source>
</evidence>
<keyword evidence="6" id="KW-0175">Coiled coil</keyword>
<dbReference type="InterPro" id="IPR004827">
    <property type="entry name" value="bZIP"/>
</dbReference>
<dbReference type="PROSITE" id="PS00036">
    <property type="entry name" value="BZIP_BASIC"/>
    <property type="match status" value="1"/>
</dbReference>
<dbReference type="PANTHER" id="PTHR13044">
    <property type="entry name" value="ACTIVATING TRANSCRIPTION FACTOR ATF 4/5"/>
    <property type="match status" value="1"/>
</dbReference>
<organism evidence="9">
    <name type="scientific">Psilocybe cubensis</name>
    <name type="common">Psychedelic mushroom</name>
    <name type="synonym">Stropharia cubensis</name>
    <dbReference type="NCBI Taxonomy" id="181762"/>
    <lineage>
        <taxon>Eukaryota</taxon>
        <taxon>Fungi</taxon>
        <taxon>Dikarya</taxon>
        <taxon>Basidiomycota</taxon>
        <taxon>Agaricomycotina</taxon>
        <taxon>Agaricomycetes</taxon>
        <taxon>Agaricomycetidae</taxon>
        <taxon>Agaricales</taxon>
        <taxon>Agaricineae</taxon>
        <taxon>Strophariaceae</taxon>
        <taxon>Psilocybe</taxon>
    </lineage>
</organism>
<evidence type="ECO:0000256" key="6">
    <source>
        <dbReference type="SAM" id="Coils"/>
    </source>
</evidence>
<feature type="compositionally biased region" description="Basic residues" evidence="7">
    <location>
        <begin position="343"/>
        <end position="356"/>
    </location>
</feature>
<feature type="compositionally biased region" description="Basic and acidic residues" evidence="7">
    <location>
        <begin position="215"/>
        <end position="226"/>
    </location>
</feature>
<evidence type="ECO:0000256" key="1">
    <source>
        <dbReference type="ARBA" id="ARBA00004123"/>
    </source>
</evidence>
<evidence type="ECO:0000256" key="5">
    <source>
        <dbReference type="ARBA" id="ARBA00023242"/>
    </source>
</evidence>
<keyword evidence="3" id="KW-0238">DNA-binding</keyword>
<gene>
    <name evidence="9" type="ORF">JR316_001147</name>
</gene>
<feature type="region of interest" description="Disordered" evidence="7">
    <location>
        <begin position="135"/>
        <end position="232"/>
    </location>
</feature>
<feature type="compositionally biased region" description="Polar residues" evidence="7">
    <location>
        <begin position="195"/>
        <end position="209"/>
    </location>
</feature>
<sequence>MLSLKSEALEDTVCLTSPEPSGAQELQFWETFAFDMEREQHANSRNPRDPQRSRSTSTSNTTAQHSRIHSGAPSVQDAALLAQFAAATGGGDLSQVYSNIMAQNPYPSMGPTPGFYGNFLHHGSMPTQLPPLSSLDFPWNNVPQQPQASSSHYDHRQEDPNTRMHTLPPYMDAQFTPSGPRPAQTTKESKRGKAASSSTVNENRSTSSPEVDMTEAERAAIADEKRRRNTAASARFRIKKKHKTLGLERSVSDLTGRAEELEREAADLRRENGWLKEIVMLKGTRFAANNAAHREALSQAAALATGGYTDASREPAGSSTRKGEASESERSESESSDVEEKKSKTKGKGKKSSKNE</sequence>
<dbReference type="CDD" id="cd14705">
    <property type="entry name" value="bZIP_Zip1"/>
    <property type="match status" value="1"/>
</dbReference>
<proteinExistence type="predicted"/>
<feature type="compositionally biased region" description="Basic and acidic residues" evidence="7">
    <location>
        <begin position="152"/>
        <end position="162"/>
    </location>
</feature>
<name>A0A8H7Y840_PSICU</name>
<dbReference type="SMART" id="SM00338">
    <property type="entry name" value="BRLZ"/>
    <property type="match status" value="1"/>
</dbReference>
<protein>
    <recommendedName>
        <fullName evidence="8">BZIP domain-containing protein</fullName>
    </recommendedName>
</protein>
<feature type="coiled-coil region" evidence="6">
    <location>
        <begin position="244"/>
        <end position="278"/>
    </location>
</feature>
<feature type="domain" description="BZIP" evidence="8">
    <location>
        <begin position="224"/>
        <end position="277"/>
    </location>
</feature>
<feature type="compositionally biased region" description="Polar residues" evidence="7">
    <location>
        <begin position="141"/>
        <end position="151"/>
    </location>
</feature>
<dbReference type="OrthoDB" id="1939598at2759"/>
<accession>A0A8H7Y840</accession>
<dbReference type="GO" id="GO:0001228">
    <property type="term" value="F:DNA-binding transcription activator activity, RNA polymerase II-specific"/>
    <property type="evidence" value="ECO:0007669"/>
    <property type="project" value="TreeGrafter"/>
</dbReference>
<dbReference type="SUPFAM" id="SSF57959">
    <property type="entry name" value="Leucine zipper domain"/>
    <property type="match status" value="1"/>
</dbReference>
<dbReference type="GO" id="GO:0005634">
    <property type="term" value="C:nucleus"/>
    <property type="evidence" value="ECO:0007669"/>
    <property type="project" value="UniProtKB-SubCell"/>
</dbReference>
<comment type="caution">
    <text evidence="9">The sequence shown here is derived from an EMBL/GenBank/DDBJ whole genome shotgun (WGS) entry which is preliminary data.</text>
</comment>
<evidence type="ECO:0000259" key="8">
    <source>
        <dbReference type="PROSITE" id="PS50217"/>
    </source>
</evidence>